<evidence type="ECO:0000313" key="3">
    <source>
        <dbReference type="Proteomes" id="UP000265520"/>
    </source>
</evidence>
<accession>A0A392QKB6</accession>
<evidence type="ECO:0000256" key="1">
    <source>
        <dbReference type="SAM" id="MobiDB-lite"/>
    </source>
</evidence>
<organism evidence="2 3">
    <name type="scientific">Trifolium medium</name>
    <dbReference type="NCBI Taxonomy" id="97028"/>
    <lineage>
        <taxon>Eukaryota</taxon>
        <taxon>Viridiplantae</taxon>
        <taxon>Streptophyta</taxon>
        <taxon>Embryophyta</taxon>
        <taxon>Tracheophyta</taxon>
        <taxon>Spermatophyta</taxon>
        <taxon>Magnoliopsida</taxon>
        <taxon>eudicotyledons</taxon>
        <taxon>Gunneridae</taxon>
        <taxon>Pentapetalae</taxon>
        <taxon>rosids</taxon>
        <taxon>fabids</taxon>
        <taxon>Fabales</taxon>
        <taxon>Fabaceae</taxon>
        <taxon>Papilionoideae</taxon>
        <taxon>50 kb inversion clade</taxon>
        <taxon>NPAAA clade</taxon>
        <taxon>Hologalegina</taxon>
        <taxon>IRL clade</taxon>
        <taxon>Trifolieae</taxon>
        <taxon>Trifolium</taxon>
    </lineage>
</organism>
<dbReference type="EMBL" id="LXQA010137572">
    <property type="protein sequence ID" value="MCI23735.1"/>
    <property type="molecule type" value="Genomic_DNA"/>
</dbReference>
<feature type="region of interest" description="Disordered" evidence="1">
    <location>
        <begin position="1"/>
        <end position="41"/>
    </location>
</feature>
<feature type="compositionally biased region" description="Basic and acidic residues" evidence="1">
    <location>
        <begin position="1"/>
        <end position="12"/>
    </location>
</feature>
<name>A0A392QKB6_9FABA</name>
<feature type="non-terminal residue" evidence="2">
    <location>
        <position position="1"/>
    </location>
</feature>
<proteinExistence type="predicted"/>
<evidence type="ECO:0008006" key="4">
    <source>
        <dbReference type="Google" id="ProtNLM"/>
    </source>
</evidence>
<keyword evidence="3" id="KW-1185">Reference proteome</keyword>
<dbReference type="Proteomes" id="UP000265520">
    <property type="component" value="Unassembled WGS sequence"/>
</dbReference>
<sequence>ASYPVARKERNKSNQVAVQNTISITGGPSNPRGRSKSTTKRKIAEMCSVRTSSPSSQQNQRAVLGFDDYEYPGGVSNEIFPLIIIATMAHHDVSRILIDQGSSCDIMYRELFQKLGLRKEWLCPYEGTDLQGFNGSTIRPWGLVNLPVTFENKDIRNS</sequence>
<comment type="caution">
    <text evidence="2">The sequence shown here is derived from an EMBL/GenBank/DDBJ whole genome shotgun (WGS) entry which is preliminary data.</text>
</comment>
<feature type="compositionally biased region" description="Polar residues" evidence="1">
    <location>
        <begin position="13"/>
        <end position="28"/>
    </location>
</feature>
<dbReference type="AlphaFoldDB" id="A0A392QKB6"/>
<protein>
    <recommendedName>
        <fullName evidence="4">Gag-pol polyprotein</fullName>
    </recommendedName>
</protein>
<reference evidence="2 3" key="1">
    <citation type="journal article" date="2018" name="Front. Plant Sci.">
        <title>Red Clover (Trifolium pratense) and Zigzag Clover (T. medium) - A Picture of Genomic Similarities and Differences.</title>
        <authorList>
            <person name="Dluhosova J."/>
            <person name="Istvanek J."/>
            <person name="Nedelnik J."/>
            <person name="Repkova J."/>
        </authorList>
    </citation>
    <scope>NUCLEOTIDE SEQUENCE [LARGE SCALE GENOMIC DNA]</scope>
    <source>
        <strain evidence="3">cv. 10/8</strain>
        <tissue evidence="2">Leaf</tissue>
    </source>
</reference>
<evidence type="ECO:0000313" key="2">
    <source>
        <dbReference type="EMBL" id="MCI23735.1"/>
    </source>
</evidence>
<dbReference type="CDD" id="cd00303">
    <property type="entry name" value="retropepsin_like"/>
    <property type="match status" value="1"/>
</dbReference>